<organism evidence="1 2">
    <name type="scientific">Tanacetum coccineum</name>
    <dbReference type="NCBI Taxonomy" id="301880"/>
    <lineage>
        <taxon>Eukaryota</taxon>
        <taxon>Viridiplantae</taxon>
        <taxon>Streptophyta</taxon>
        <taxon>Embryophyta</taxon>
        <taxon>Tracheophyta</taxon>
        <taxon>Spermatophyta</taxon>
        <taxon>Magnoliopsida</taxon>
        <taxon>eudicotyledons</taxon>
        <taxon>Gunneridae</taxon>
        <taxon>Pentapetalae</taxon>
        <taxon>asterids</taxon>
        <taxon>campanulids</taxon>
        <taxon>Asterales</taxon>
        <taxon>Asteraceae</taxon>
        <taxon>Asteroideae</taxon>
        <taxon>Anthemideae</taxon>
        <taxon>Anthemidinae</taxon>
        <taxon>Tanacetum</taxon>
    </lineage>
</organism>
<evidence type="ECO:0000313" key="2">
    <source>
        <dbReference type="Proteomes" id="UP001151760"/>
    </source>
</evidence>
<reference evidence="1" key="2">
    <citation type="submission" date="2022-01" db="EMBL/GenBank/DDBJ databases">
        <authorList>
            <person name="Yamashiro T."/>
            <person name="Shiraishi A."/>
            <person name="Satake H."/>
            <person name="Nakayama K."/>
        </authorList>
    </citation>
    <scope>NUCLEOTIDE SEQUENCE</scope>
</reference>
<gene>
    <name evidence="1" type="ORF">Tco_0839298</name>
</gene>
<keyword evidence="2" id="KW-1185">Reference proteome</keyword>
<reference evidence="1" key="1">
    <citation type="journal article" date="2022" name="Int. J. Mol. Sci.">
        <title>Draft Genome of Tanacetum Coccineum: Genomic Comparison of Closely Related Tanacetum-Family Plants.</title>
        <authorList>
            <person name="Yamashiro T."/>
            <person name="Shiraishi A."/>
            <person name="Nakayama K."/>
            <person name="Satake H."/>
        </authorList>
    </citation>
    <scope>NUCLEOTIDE SEQUENCE</scope>
</reference>
<sequence length="221" mass="24473">MGQSSSSREPTMEDKLVREFVDSIEFDATACSTRSGLRRTVTVKAENLLMELWPTIRDREFVVGGGVSRRLGIQGLGVVCNIPYWLARYLKGVRDRDLICGGHIFKKKSLITIGVIMELSGGACYCPATCQVGEDDEVEEAAEEGAGGSFDVYRNISRGNWQVHQGQWMDAGVLSTRDNLEPHLQIDLFPGRKIDYHPYGYTRLMPPGYDYLFGPAPGGSS</sequence>
<accession>A0ABQ5AQ73</accession>
<evidence type="ECO:0000313" key="1">
    <source>
        <dbReference type="EMBL" id="GJT04836.1"/>
    </source>
</evidence>
<name>A0ABQ5AQ73_9ASTR</name>
<comment type="caution">
    <text evidence="1">The sequence shown here is derived from an EMBL/GenBank/DDBJ whole genome shotgun (WGS) entry which is preliminary data.</text>
</comment>
<dbReference type="EMBL" id="BQNB010012539">
    <property type="protein sequence ID" value="GJT04836.1"/>
    <property type="molecule type" value="Genomic_DNA"/>
</dbReference>
<protein>
    <submittedName>
        <fullName evidence="1">Uncharacterized protein</fullName>
    </submittedName>
</protein>
<proteinExistence type="predicted"/>
<dbReference type="Proteomes" id="UP001151760">
    <property type="component" value="Unassembled WGS sequence"/>
</dbReference>